<feature type="non-terminal residue" evidence="10">
    <location>
        <position position="52"/>
    </location>
</feature>
<dbReference type="GO" id="GO:0006782">
    <property type="term" value="P:protoporphyrinogen IX biosynthetic process"/>
    <property type="evidence" value="ECO:0007669"/>
    <property type="project" value="UniProtKB-UniPathway"/>
</dbReference>
<sequence>MTDLIQRPRRLRKSPALRAMFEETTLSLNDLVLPIFVEEEIDDYKAVEAMPG</sequence>
<comment type="caution">
    <text evidence="10">The sequence shown here is derived from an EMBL/GenBank/DDBJ whole genome shotgun (WGS) entry which is preliminary data.</text>
</comment>
<evidence type="ECO:0000256" key="3">
    <source>
        <dbReference type="ARBA" id="ARBA00012053"/>
    </source>
</evidence>
<reference evidence="10 11" key="1">
    <citation type="submission" date="2019-12" db="EMBL/GenBank/DDBJ databases">
        <title>Enteriobacteria Tanzani isolates_8377-8380.</title>
        <authorList>
            <person name="Subbiah M."/>
            <person name="Call D."/>
        </authorList>
    </citation>
    <scope>NUCLEOTIDE SEQUENCE [LARGE SCALE GENOMIC DNA]</scope>
    <source>
        <strain evidence="10 11">8379wE6</strain>
    </source>
</reference>
<evidence type="ECO:0000256" key="6">
    <source>
        <dbReference type="ARBA" id="ARBA00023239"/>
    </source>
</evidence>
<dbReference type="UniPathway" id="UPA00251">
    <property type="reaction ID" value="UER00318"/>
</dbReference>
<evidence type="ECO:0000313" key="10">
    <source>
        <dbReference type="EMBL" id="MWR87965.1"/>
    </source>
</evidence>
<keyword evidence="6" id="KW-0456">Lyase</keyword>
<comment type="catalytic activity">
    <reaction evidence="9">
        <text>2 5-aminolevulinate = porphobilinogen + 2 H2O + H(+)</text>
        <dbReference type="Rhea" id="RHEA:24064"/>
        <dbReference type="ChEBI" id="CHEBI:15377"/>
        <dbReference type="ChEBI" id="CHEBI:15378"/>
        <dbReference type="ChEBI" id="CHEBI:58126"/>
        <dbReference type="ChEBI" id="CHEBI:356416"/>
        <dbReference type="EC" id="4.2.1.24"/>
    </reaction>
</comment>
<protein>
    <recommendedName>
        <fullName evidence="4">Delta-aminolevulinic acid dehydratase</fullName>
        <ecNumber evidence="3">4.2.1.24</ecNumber>
    </recommendedName>
    <alternativeName>
        <fullName evidence="8">Porphobilinogen synthase</fullName>
    </alternativeName>
</protein>
<dbReference type="GO" id="GO:0046872">
    <property type="term" value="F:metal ion binding"/>
    <property type="evidence" value="ECO:0007669"/>
    <property type="project" value="InterPro"/>
</dbReference>
<dbReference type="InterPro" id="IPR013785">
    <property type="entry name" value="Aldolase_TIM"/>
</dbReference>
<proteinExistence type="inferred from homology"/>
<dbReference type="Proteomes" id="UP000436482">
    <property type="component" value="Unassembled WGS sequence"/>
</dbReference>
<evidence type="ECO:0000256" key="4">
    <source>
        <dbReference type="ARBA" id="ARBA00020771"/>
    </source>
</evidence>
<evidence type="ECO:0000256" key="9">
    <source>
        <dbReference type="ARBA" id="ARBA00047651"/>
    </source>
</evidence>
<evidence type="ECO:0000256" key="5">
    <source>
        <dbReference type="ARBA" id="ARBA00023133"/>
    </source>
</evidence>
<evidence type="ECO:0000256" key="8">
    <source>
        <dbReference type="ARBA" id="ARBA00032837"/>
    </source>
</evidence>
<gene>
    <name evidence="10" type="ORF">GP979_06530</name>
</gene>
<name>A0A6N8NE21_ECOLX</name>
<dbReference type="AlphaFoldDB" id="A0A6N8NE21"/>
<comment type="pathway">
    <text evidence="1">Porphyrin-containing compound metabolism; protoporphyrin-IX biosynthesis; coproporphyrinogen-III from 5-aminolevulinate: step 1/4.</text>
</comment>
<keyword evidence="7" id="KW-0627">Porphyrin biosynthesis</keyword>
<dbReference type="SUPFAM" id="SSF51569">
    <property type="entry name" value="Aldolase"/>
    <property type="match status" value="1"/>
</dbReference>
<dbReference type="InterPro" id="IPR001731">
    <property type="entry name" value="ALAD"/>
</dbReference>
<evidence type="ECO:0000313" key="11">
    <source>
        <dbReference type="Proteomes" id="UP000436482"/>
    </source>
</evidence>
<dbReference type="Gene3D" id="3.20.20.70">
    <property type="entry name" value="Aldolase class I"/>
    <property type="match status" value="1"/>
</dbReference>
<dbReference type="GO" id="GO:0004655">
    <property type="term" value="F:porphobilinogen synthase activity"/>
    <property type="evidence" value="ECO:0007669"/>
    <property type="project" value="UniProtKB-EC"/>
</dbReference>
<dbReference type="EMBL" id="WTQQ01000053">
    <property type="protein sequence ID" value="MWR87965.1"/>
    <property type="molecule type" value="Genomic_DNA"/>
</dbReference>
<dbReference type="EC" id="4.2.1.24" evidence="3"/>
<evidence type="ECO:0000256" key="7">
    <source>
        <dbReference type="ARBA" id="ARBA00023244"/>
    </source>
</evidence>
<keyword evidence="5" id="KW-0350">Heme biosynthesis</keyword>
<organism evidence="10 11">
    <name type="scientific">Escherichia coli</name>
    <dbReference type="NCBI Taxonomy" id="562"/>
    <lineage>
        <taxon>Bacteria</taxon>
        <taxon>Pseudomonadati</taxon>
        <taxon>Pseudomonadota</taxon>
        <taxon>Gammaproteobacteria</taxon>
        <taxon>Enterobacterales</taxon>
        <taxon>Enterobacteriaceae</taxon>
        <taxon>Escherichia</taxon>
    </lineage>
</organism>
<comment type="similarity">
    <text evidence="2">Belongs to the ALAD family.</text>
</comment>
<evidence type="ECO:0000256" key="1">
    <source>
        <dbReference type="ARBA" id="ARBA00004694"/>
    </source>
</evidence>
<accession>A0A6N8NE21</accession>
<evidence type="ECO:0000256" key="2">
    <source>
        <dbReference type="ARBA" id="ARBA00008055"/>
    </source>
</evidence>
<dbReference type="Pfam" id="PF00490">
    <property type="entry name" value="ALAD"/>
    <property type="match status" value="1"/>
</dbReference>